<dbReference type="AlphaFoldDB" id="A0A0C3E8S6"/>
<protein>
    <submittedName>
        <fullName evidence="2">Uncharacterized protein</fullName>
    </submittedName>
</protein>
<dbReference type="OrthoDB" id="2355984at2759"/>
<organism evidence="2 3">
    <name type="scientific">Scleroderma citrinum Foug A</name>
    <dbReference type="NCBI Taxonomy" id="1036808"/>
    <lineage>
        <taxon>Eukaryota</taxon>
        <taxon>Fungi</taxon>
        <taxon>Dikarya</taxon>
        <taxon>Basidiomycota</taxon>
        <taxon>Agaricomycotina</taxon>
        <taxon>Agaricomycetes</taxon>
        <taxon>Agaricomycetidae</taxon>
        <taxon>Boletales</taxon>
        <taxon>Sclerodermatineae</taxon>
        <taxon>Sclerodermataceae</taxon>
        <taxon>Scleroderma</taxon>
    </lineage>
</organism>
<reference evidence="2 3" key="1">
    <citation type="submission" date="2014-04" db="EMBL/GenBank/DDBJ databases">
        <authorList>
            <consortium name="DOE Joint Genome Institute"/>
            <person name="Kuo A."/>
            <person name="Kohler A."/>
            <person name="Nagy L.G."/>
            <person name="Floudas D."/>
            <person name="Copeland A."/>
            <person name="Barry K.W."/>
            <person name="Cichocki N."/>
            <person name="Veneault-Fourrey C."/>
            <person name="LaButti K."/>
            <person name="Lindquist E.A."/>
            <person name="Lipzen A."/>
            <person name="Lundell T."/>
            <person name="Morin E."/>
            <person name="Murat C."/>
            <person name="Sun H."/>
            <person name="Tunlid A."/>
            <person name="Henrissat B."/>
            <person name="Grigoriev I.V."/>
            <person name="Hibbett D.S."/>
            <person name="Martin F."/>
            <person name="Nordberg H.P."/>
            <person name="Cantor M.N."/>
            <person name="Hua S.X."/>
        </authorList>
    </citation>
    <scope>NUCLEOTIDE SEQUENCE [LARGE SCALE GENOMIC DNA]</scope>
    <source>
        <strain evidence="2 3">Foug A</strain>
    </source>
</reference>
<name>A0A0C3E8S6_9AGAM</name>
<dbReference type="InParanoid" id="A0A0C3E8S6"/>
<feature type="region of interest" description="Disordered" evidence="1">
    <location>
        <begin position="26"/>
        <end position="98"/>
    </location>
</feature>
<reference evidence="3" key="2">
    <citation type="submission" date="2015-01" db="EMBL/GenBank/DDBJ databases">
        <title>Evolutionary Origins and Diversification of the Mycorrhizal Mutualists.</title>
        <authorList>
            <consortium name="DOE Joint Genome Institute"/>
            <consortium name="Mycorrhizal Genomics Consortium"/>
            <person name="Kohler A."/>
            <person name="Kuo A."/>
            <person name="Nagy L.G."/>
            <person name="Floudas D."/>
            <person name="Copeland A."/>
            <person name="Barry K.W."/>
            <person name="Cichocki N."/>
            <person name="Veneault-Fourrey C."/>
            <person name="LaButti K."/>
            <person name="Lindquist E.A."/>
            <person name="Lipzen A."/>
            <person name="Lundell T."/>
            <person name="Morin E."/>
            <person name="Murat C."/>
            <person name="Riley R."/>
            <person name="Ohm R."/>
            <person name="Sun H."/>
            <person name="Tunlid A."/>
            <person name="Henrissat B."/>
            <person name="Grigoriev I.V."/>
            <person name="Hibbett D.S."/>
            <person name="Martin F."/>
        </authorList>
    </citation>
    <scope>NUCLEOTIDE SEQUENCE [LARGE SCALE GENOMIC DNA]</scope>
    <source>
        <strain evidence="3">Foug A</strain>
    </source>
</reference>
<gene>
    <name evidence="2" type="ORF">SCLCIDRAFT_1208560</name>
</gene>
<feature type="compositionally biased region" description="Acidic residues" evidence="1">
    <location>
        <begin position="53"/>
        <end position="68"/>
    </location>
</feature>
<dbReference type="EMBL" id="KN822007">
    <property type="protein sequence ID" value="KIM69130.1"/>
    <property type="molecule type" value="Genomic_DNA"/>
</dbReference>
<accession>A0A0C3E8S6</accession>
<feature type="compositionally biased region" description="Basic and acidic residues" evidence="1">
    <location>
        <begin position="69"/>
        <end position="92"/>
    </location>
</feature>
<dbReference type="STRING" id="1036808.A0A0C3E8S6"/>
<evidence type="ECO:0000313" key="3">
    <source>
        <dbReference type="Proteomes" id="UP000053989"/>
    </source>
</evidence>
<dbReference type="HOGENOM" id="CLU_1611766_0_0_1"/>
<sequence>MGKNLGEALTVYLDIIEEACRAKKRAFRQEASRGKEPESRTLSENDPSRESDRDEGEDVQQESEESDGSVERSAEEPERPVKRLKTKPDPKRFPWHQRRSTELATLSTDIRKTFEQLELFASDPKSVVENILSTPGCPPFPPSQWLHLVQWKYVDLAKVLEAAYH</sequence>
<evidence type="ECO:0000313" key="2">
    <source>
        <dbReference type="EMBL" id="KIM69130.1"/>
    </source>
</evidence>
<keyword evidence="3" id="KW-1185">Reference proteome</keyword>
<proteinExistence type="predicted"/>
<dbReference type="Proteomes" id="UP000053989">
    <property type="component" value="Unassembled WGS sequence"/>
</dbReference>
<feature type="compositionally biased region" description="Basic and acidic residues" evidence="1">
    <location>
        <begin position="27"/>
        <end position="52"/>
    </location>
</feature>
<evidence type="ECO:0000256" key="1">
    <source>
        <dbReference type="SAM" id="MobiDB-lite"/>
    </source>
</evidence>